<feature type="coiled-coil region" evidence="1">
    <location>
        <begin position="183"/>
        <end position="241"/>
    </location>
</feature>
<feature type="coiled-coil region" evidence="1">
    <location>
        <begin position="435"/>
        <end position="487"/>
    </location>
</feature>
<evidence type="ECO:0000313" key="3">
    <source>
        <dbReference type="EMBL" id="EGG04609.1"/>
    </source>
</evidence>
<accession>F4RSI8</accession>
<gene>
    <name evidence="3" type="ORF">MELLADRAFT_64721</name>
</gene>
<sequence>MNKYLSLTRELDEDRTKKQNVIDILRAKGFVDRIPCISVELEDSLITHSRASEELLDKERKDRAGMRLKLILAWLQEERSQARFKIESLEQINSSQHATNLRNEKELQKLTDRSITRFCVCKDRTKLEHATKNLHDQGIELQNSKEKVGEMSRTVSQKKSEITKVQGEYSDLLDKTKAVDRSLTESNVEKANLQCQIHELRESLKYQSSIEQVQEVHQVQYGKLQEKCEMLQSDVEHWRNQNSATLERFAKLSTSSNLEQARLTKLQENLQLQQIEALENAMNLLYDLKLKLVNEGATRQLLEEAMVGMTKRFEHFEGCVLDISDRSKHSQADLSILSEKVSKYQEDLFEIWESKLEELSSLKVRESGWLVEKDKLVESLAAERKRLDEFLEVKIQFQKEQEKSHLLQLKVRFFGIQMYQKKLVLPHFRSKASAVEELLRKAQETDKEITLLQEECHALRVSKEQQKKDASDQLQLATEQVNSEKQDAFLSKASSARKIAIAATEKKYEMPNLHVDLQTGNSSHRVQINESVVKLKYDTTRFEDVVKQVMPIRTSKRLRSLNPRDNSFKDTIPVNEASRTSLDCKQEEETTANDSHLLKGRKNAPKATKKK</sequence>
<dbReference type="HOGENOM" id="CLU_446932_0_0_1"/>
<reference evidence="4" key="1">
    <citation type="journal article" date="2011" name="Proc. Natl. Acad. Sci. U.S.A.">
        <title>Obligate biotrophy features unraveled by the genomic analysis of rust fungi.</title>
        <authorList>
            <person name="Duplessis S."/>
            <person name="Cuomo C.A."/>
            <person name="Lin Y.-C."/>
            <person name="Aerts A."/>
            <person name="Tisserant E."/>
            <person name="Veneault-Fourrey C."/>
            <person name="Joly D.L."/>
            <person name="Hacquard S."/>
            <person name="Amselem J."/>
            <person name="Cantarel B.L."/>
            <person name="Chiu R."/>
            <person name="Coutinho P.M."/>
            <person name="Feau N."/>
            <person name="Field M."/>
            <person name="Frey P."/>
            <person name="Gelhaye E."/>
            <person name="Goldberg J."/>
            <person name="Grabherr M.G."/>
            <person name="Kodira C.D."/>
            <person name="Kohler A."/>
            <person name="Kuees U."/>
            <person name="Lindquist E.A."/>
            <person name="Lucas S.M."/>
            <person name="Mago R."/>
            <person name="Mauceli E."/>
            <person name="Morin E."/>
            <person name="Murat C."/>
            <person name="Pangilinan J.L."/>
            <person name="Park R."/>
            <person name="Pearson M."/>
            <person name="Quesneville H."/>
            <person name="Rouhier N."/>
            <person name="Sakthikumar S."/>
            <person name="Salamov A.A."/>
            <person name="Schmutz J."/>
            <person name="Selles B."/>
            <person name="Shapiro H."/>
            <person name="Tanguay P."/>
            <person name="Tuskan G.A."/>
            <person name="Henrissat B."/>
            <person name="Van de Peer Y."/>
            <person name="Rouze P."/>
            <person name="Ellis J.G."/>
            <person name="Dodds P.N."/>
            <person name="Schein J.E."/>
            <person name="Zhong S."/>
            <person name="Hamelin R.C."/>
            <person name="Grigoriev I.V."/>
            <person name="Szabo L.J."/>
            <person name="Martin F."/>
        </authorList>
    </citation>
    <scope>NUCLEOTIDE SEQUENCE [LARGE SCALE GENOMIC DNA]</scope>
    <source>
        <strain evidence="4">98AG31 / pathotype 3-4-7</strain>
    </source>
</reference>
<dbReference type="VEuPathDB" id="FungiDB:MELLADRAFT_64721"/>
<dbReference type="Proteomes" id="UP000001072">
    <property type="component" value="Unassembled WGS sequence"/>
</dbReference>
<name>F4RSI8_MELLP</name>
<dbReference type="OrthoDB" id="10401067at2759"/>
<evidence type="ECO:0000256" key="1">
    <source>
        <dbReference type="SAM" id="Coils"/>
    </source>
</evidence>
<dbReference type="RefSeq" id="XP_007412048.1">
    <property type="nucleotide sequence ID" value="XM_007411986.1"/>
</dbReference>
<dbReference type="EMBL" id="GL883117">
    <property type="protein sequence ID" value="EGG04609.1"/>
    <property type="molecule type" value="Genomic_DNA"/>
</dbReference>
<dbReference type="AlphaFoldDB" id="F4RSI8"/>
<organism evidence="4">
    <name type="scientific">Melampsora larici-populina (strain 98AG31 / pathotype 3-4-7)</name>
    <name type="common">Poplar leaf rust fungus</name>
    <dbReference type="NCBI Taxonomy" id="747676"/>
    <lineage>
        <taxon>Eukaryota</taxon>
        <taxon>Fungi</taxon>
        <taxon>Dikarya</taxon>
        <taxon>Basidiomycota</taxon>
        <taxon>Pucciniomycotina</taxon>
        <taxon>Pucciniomycetes</taxon>
        <taxon>Pucciniales</taxon>
        <taxon>Melampsoraceae</taxon>
        <taxon>Melampsora</taxon>
    </lineage>
</organism>
<keyword evidence="4" id="KW-1185">Reference proteome</keyword>
<proteinExistence type="predicted"/>
<feature type="region of interest" description="Disordered" evidence="2">
    <location>
        <begin position="557"/>
        <end position="611"/>
    </location>
</feature>
<dbReference type="GeneID" id="18930302"/>
<dbReference type="InParanoid" id="F4RSI8"/>
<feature type="compositionally biased region" description="Basic residues" evidence="2">
    <location>
        <begin position="598"/>
        <end position="611"/>
    </location>
</feature>
<dbReference type="KEGG" id="mlr:MELLADRAFT_64721"/>
<keyword evidence="1" id="KW-0175">Coiled coil</keyword>
<evidence type="ECO:0000313" key="4">
    <source>
        <dbReference type="Proteomes" id="UP000001072"/>
    </source>
</evidence>
<evidence type="ECO:0000256" key="2">
    <source>
        <dbReference type="SAM" id="MobiDB-lite"/>
    </source>
</evidence>
<protein>
    <submittedName>
        <fullName evidence="3">Uncharacterized protein</fullName>
    </submittedName>
</protein>